<proteinExistence type="predicted"/>
<dbReference type="EMBL" id="KN817521">
    <property type="protein sequence ID" value="KJA28466.1"/>
    <property type="molecule type" value="Genomic_DNA"/>
</dbReference>
<protein>
    <recommendedName>
        <fullName evidence="4">Secreted protein</fullName>
    </recommendedName>
</protein>
<evidence type="ECO:0000256" key="1">
    <source>
        <dbReference type="SAM" id="SignalP"/>
    </source>
</evidence>
<dbReference type="AlphaFoldDB" id="A0A0D2PJ33"/>
<evidence type="ECO:0000313" key="2">
    <source>
        <dbReference type="EMBL" id="KJA28466.1"/>
    </source>
</evidence>
<evidence type="ECO:0000313" key="3">
    <source>
        <dbReference type="Proteomes" id="UP000054270"/>
    </source>
</evidence>
<feature type="signal peptide" evidence="1">
    <location>
        <begin position="1"/>
        <end position="15"/>
    </location>
</feature>
<accession>A0A0D2PJ33</accession>
<keyword evidence="3" id="KW-1185">Reference proteome</keyword>
<keyword evidence="1" id="KW-0732">Signal</keyword>
<dbReference type="Proteomes" id="UP000054270">
    <property type="component" value="Unassembled WGS sequence"/>
</dbReference>
<name>A0A0D2PJ33_HYPSF</name>
<reference evidence="3" key="1">
    <citation type="submission" date="2014-04" db="EMBL/GenBank/DDBJ databases">
        <title>Evolutionary Origins and Diversification of the Mycorrhizal Mutualists.</title>
        <authorList>
            <consortium name="DOE Joint Genome Institute"/>
            <consortium name="Mycorrhizal Genomics Consortium"/>
            <person name="Kohler A."/>
            <person name="Kuo A."/>
            <person name="Nagy L.G."/>
            <person name="Floudas D."/>
            <person name="Copeland A."/>
            <person name="Barry K.W."/>
            <person name="Cichocki N."/>
            <person name="Veneault-Fourrey C."/>
            <person name="LaButti K."/>
            <person name="Lindquist E.A."/>
            <person name="Lipzen A."/>
            <person name="Lundell T."/>
            <person name="Morin E."/>
            <person name="Murat C."/>
            <person name="Riley R."/>
            <person name="Ohm R."/>
            <person name="Sun H."/>
            <person name="Tunlid A."/>
            <person name="Henrissat B."/>
            <person name="Grigoriev I.V."/>
            <person name="Hibbett D.S."/>
            <person name="Martin F."/>
        </authorList>
    </citation>
    <scope>NUCLEOTIDE SEQUENCE [LARGE SCALE GENOMIC DNA]</scope>
    <source>
        <strain evidence="3">FD-334 SS-4</strain>
    </source>
</reference>
<sequence length="126" mass="13903">MKCLFIPFSIQFSSALLIDADLGIGSETYFAFKCCSASTDKVQKRASVTQPHYLSSAHQSGSLYVTPTFLFSVTGNPSLNPSSPFRDGYREFHRLAYVCGSAIRHFKDAHYSSFRLVIVCATLDTG</sequence>
<feature type="chain" id="PRO_5012994825" description="Secreted protein" evidence="1">
    <location>
        <begin position="16"/>
        <end position="126"/>
    </location>
</feature>
<evidence type="ECO:0008006" key="4">
    <source>
        <dbReference type="Google" id="ProtNLM"/>
    </source>
</evidence>
<gene>
    <name evidence="2" type="ORF">HYPSUDRAFT_707296</name>
</gene>
<organism evidence="2 3">
    <name type="scientific">Hypholoma sublateritium (strain FD-334 SS-4)</name>
    <dbReference type="NCBI Taxonomy" id="945553"/>
    <lineage>
        <taxon>Eukaryota</taxon>
        <taxon>Fungi</taxon>
        <taxon>Dikarya</taxon>
        <taxon>Basidiomycota</taxon>
        <taxon>Agaricomycotina</taxon>
        <taxon>Agaricomycetes</taxon>
        <taxon>Agaricomycetidae</taxon>
        <taxon>Agaricales</taxon>
        <taxon>Agaricineae</taxon>
        <taxon>Strophariaceae</taxon>
        <taxon>Hypholoma</taxon>
    </lineage>
</organism>